<dbReference type="Pfam" id="PF03009">
    <property type="entry name" value="GDPD"/>
    <property type="match status" value="1"/>
</dbReference>
<dbReference type="InterPro" id="IPR017946">
    <property type="entry name" value="PLC-like_Pdiesterase_TIM-brl"/>
</dbReference>
<reference evidence="2 3" key="1">
    <citation type="submission" date="2018-06" db="EMBL/GenBank/DDBJ databases">
        <title>Genomic Encyclopedia of Type Strains, Phase III (KMG-III): the genomes of soil and plant-associated and newly described type strains.</title>
        <authorList>
            <person name="Whitman W."/>
        </authorList>
    </citation>
    <scope>NUCLEOTIDE SEQUENCE [LARGE SCALE GENOMIC DNA]</scope>
    <source>
        <strain evidence="2 3">CGMCC 1.12504</strain>
    </source>
</reference>
<proteinExistence type="predicted"/>
<dbReference type="GO" id="GO:0008081">
    <property type="term" value="F:phosphoric diester hydrolase activity"/>
    <property type="evidence" value="ECO:0007669"/>
    <property type="project" value="InterPro"/>
</dbReference>
<protein>
    <submittedName>
        <fullName evidence="2">Glycerophosphoryl diester phosphodiesterase</fullName>
    </submittedName>
</protein>
<dbReference type="CDD" id="cd08556">
    <property type="entry name" value="GDPD"/>
    <property type="match status" value="1"/>
</dbReference>
<comment type="caution">
    <text evidence="2">The sequence shown here is derived from an EMBL/GenBank/DDBJ whole genome shotgun (WGS) entry which is preliminary data.</text>
</comment>
<dbReference type="OrthoDB" id="384721at2"/>
<dbReference type="PANTHER" id="PTHR46211:SF14">
    <property type="entry name" value="GLYCEROPHOSPHODIESTER PHOSPHODIESTERASE"/>
    <property type="match status" value="1"/>
</dbReference>
<evidence type="ECO:0000313" key="2">
    <source>
        <dbReference type="EMBL" id="RAR50311.1"/>
    </source>
</evidence>
<dbReference type="PROSITE" id="PS51704">
    <property type="entry name" value="GP_PDE"/>
    <property type="match status" value="1"/>
</dbReference>
<dbReference type="Gene3D" id="3.20.20.190">
    <property type="entry name" value="Phosphatidylinositol (PI) phosphodiesterase"/>
    <property type="match status" value="1"/>
</dbReference>
<evidence type="ECO:0000259" key="1">
    <source>
        <dbReference type="PROSITE" id="PS51704"/>
    </source>
</evidence>
<dbReference type="GO" id="GO:0006629">
    <property type="term" value="P:lipid metabolic process"/>
    <property type="evidence" value="ECO:0007669"/>
    <property type="project" value="InterPro"/>
</dbReference>
<dbReference type="Proteomes" id="UP000249518">
    <property type="component" value="Unassembled WGS sequence"/>
</dbReference>
<name>A0A328WVL3_9FLAO</name>
<organism evidence="2 3">
    <name type="scientific">Flavobacterium lacus</name>
    <dbReference type="NCBI Taxonomy" id="1353778"/>
    <lineage>
        <taxon>Bacteria</taxon>
        <taxon>Pseudomonadati</taxon>
        <taxon>Bacteroidota</taxon>
        <taxon>Flavobacteriia</taxon>
        <taxon>Flavobacteriales</taxon>
        <taxon>Flavobacteriaceae</taxon>
        <taxon>Flavobacterium</taxon>
    </lineage>
</organism>
<feature type="domain" description="GP-PDE" evidence="1">
    <location>
        <begin position="25"/>
        <end position="249"/>
    </location>
</feature>
<dbReference type="EMBL" id="QLSV01000002">
    <property type="protein sequence ID" value="RAR50311.1"/>
    <property type="molecule type" value="Genomic_DNA"/>
</dbReference>
<keyword evidence="3" id="KW-1185">Reference proteome</keyword>
<dbReference type="SUPFAM" id="SSF51695">
    <property type="entry name" value="PLC-like phosphodiesterases"/>
    <property type="match status" value="1"/>
</dbReference>
<dbReference type="AlphaFoldDB" id="A0A328WVL3"/>
<dbReference type="PANTHER" id="PTHR46211">
    <property type="entry name" value="GLYCEROPHOSPHORYL DIESTER PHOSPHODIESTERASE"/>
    <property type="match status" value="1"/>
</dbReference>
<accession>A0A328WVL3</accession>
<gene>
    <name evidence="2" type="ORF">B0I10_102107</name>
</gene>
<dbReference type="InterPro" id="IPR030395">
    <property type="entry name" value="GP_PDE_dom"/>
</dbReference>
<sequence>MKTKFVCFFFLILVFQNCAEMEKKPLNIGHRGAMGHETENTIASIKKALELNVDMIEIDVFLIKSGELVVFHDEILDSLTDTSGKIEEFTWEELQKVVVKGNHQIPTLDEVIETTDRLVILNIELKGKNTAEPTFQLLQKYFQKGWKKDDFVISSFLWDELEAFRKLDKQIPVAILTEENPLDAIAIGKKLKAVAINPWWKTLTPENSQQIHDEGFLIYTYTVNEPADIKFVTELGVDGIFCNFPERLH</sequence>
<evidence type="ECO:0000313" key="3">
    <source>
        <dbReference type="Proteomes" id="UP000249518"/>
    </source>
</evidence>